<accession>A0AAV8TM87</accession>
<proteinExistence type="predicted"/>
<dbReference type="CDD" id="cd16664">
    <property type="entry name" value="RING-Ubox_PUB"/>
    <property type="match status" value="1"/>
</dbReference>
<dbReference type="PANTHER" id="PTHR22849">
    <property type="entry name" value="WDSAM1 PROTEIN"/>
    <property type="match status" value="1"/>
</dbReference>
<comment type="function">
    <text evidence="5">Functions as an E3 ubiquitin ligase.</text>
</comment>
<name>A0AAV8TM87_9ROSI</name>
<dbReference type="AlphaFoldDB" id="A0AAV8TM87"/>
<dbReference type="PROSITE" id="PS51698">
    <property type="entry name" value="U_BOX"/>
    <property type="match status" value="1"/>
</dbReference>
<dbReference type="Proteomes" id="UP001159364">
    <property type="component" value="Linkage Group LG04"/>
</dbReference>
<dbReference type="InterPro" id="IPR013083">
    <property type="entry name" value="Znf_RING/FYVE/PHD"/>
</dbReference>
<organism evidence="7 8">
    <name type="scientific">Erythroxylum novogranatense</name>
    <dbReference type="NCBI Taxonomy" id="1862640"/>
    <lineage>
        <taxon>Eukaryota</taxon>
        <taxon>Viridiplantae</taxon>
        <taxon>Streptophyta</taxon>
        <taxon>Embryophyta</taxon>
        <taxon>Tracheophyta</taxon>
        <taxon>Spermatophyta</taxon>
        <taxon>Magnoliopsida</taxon>
        <taxon>eudicotyledons</taxon>
        <taxon>Gunneridae</taxon>
        <taxon>Pentapetalae</taxon>
        <taxon>rosids</taxon>
        <taxon>fabids</taxon>
        <taxon>Malpighiales</taxon>
        <taxon>Erythroxylaceae</taxon>
        <taxon>Erythroxylum</taxon>
    </lineage>
</organism>
<evidence type="ECO:0000256" key="4">
    <source>
        <dbReference type="ARBA" id="ARBA00022786"/>
    </source>
</evidence>
<reference evidence="7 8" key="1">
    <citation type="submission" date="2021-09" db="EMBL/GenBank/DDBJ databases">
        <title>Genomic insights and catalytic innovation underlie evolution of tropane alkaloids biosynthesis.</title>
        <authorList>
            <person name="Wang Y.-J."/>
            <person name="Tian T."/>
            <person name="Huang J.-P."/>
            <person name="Huang S.-X."/>
        </authorList>
    </citation>
    <scope>NUCLEOTIDE SEQUENCE [LARGE SCALE GENOMIC DNA]</scope>
    <source>
        <strain evidence="7">KIB-2018</strain>
        <tissue evidence="7">Leaf</tissue>
    </source>
</reference>
<evidence type="ECO:0000256" key="5">
    <source>
        <dbReference type="RuleBase" id="RU369093"/>
    </source>
</evidence>
<comment type="caution">
    <text evidence="7">The sequence shown here is derived from an EMBL/GenBank/DDBJ whole genome shotgun (WGS) entry which is preliminary data.</text>
</comment>
<dbReference type="InterPro" id="IPR003613">
    <property type="entry name" value="Ubox_domain"/>
</dbReference>
<dbReference type="InterPro" id="IPR045185">
    <property type="entry name" value="PUB22/23/24-like"/>
</dbReference>
<dbReference type="Gene3D" id="1.25.10.10">
    <property type="entry name" value="Leucine-rich Repeat Variant"/>
    <property type="match status" value="2"/>
</dbReference>
<dbReference type="InterPro" id="IPR058678">
    <property type="entry name" value="ARM_PUB"/>
</dbReference>
<keyword evidence="3 5" id="KW-0808">Transferase</keyword>
<dbReference type="Pfam" id="PF25598">
    <property type="entry name" value="ARM_PUB"/>
    <property type="match status" value="1"/>
</dbReference>
<dbReference type="InterPro" id="IPR016024">
    <property type="entry name" value="ARM-type_fold"/>
</dbReference>
<dbReference type="SMART" id="SM00504">
    <property type="entry name" value="Ubox"/>
    <property type="match status" value="1"/>
</dbReference>
<evidence type="ECO:0000313" key="7">
    <source>
        <dbReference type="EMBL" id="KAJ8768006.1"/>
    </source>
</evidence>
<keyword evidence="8" id="KW-1185">Reference proteome</keyword>
<comment type="pathway">
    <text evidence="2 5">Protein modification; protein ubiquitination.</text>
</comment>
<dbReference type="FunFam" id="3.30.40.10:FF:000437">
    <property type="entry name" value="RING-type E3 ubiquitin transferase"/>
    <property type="match status" value="1"/>
</dbReference>
<dbReference type="GO" id="GO:0006952">
    <property type="term" value="P:defense response"/>
    <property type="evidence" value="ECO:0007669"/>
    <property type="project" value="UniProtKB-ARBA"/>
</dbReference>
<sequence>MEGVDVPCHFLCPISLQLMKDPVTISTGITYDRESIEEWLFSCRNKTCPVTKQVLHDEDPTPNHTLRRLIQSWCTLNASRGVEPIPTPKAPIDKTQIAKLISDAKRFPHLRMKCLSRLRSISLESDRNRSCLEAAGAVDFLASIIKNSNDSISSPEVEAFDDGTSSTDLTRLSDEALSTLYHLKISESQNKALISKDGGFVESLIEVLKHGNYQSRAYSIMLLKSLYEVADPIQLVSVGREFFFEIVSVLHDQVSRQATKAALKLLVEICPWGRNRVKAVECGAVFVLIQILLETSEKTECELTLTVLDLLCRCADGRAELLQHEAGLAIVSKSILRVSDVASDRAVKILCSVCKYSASNRVLQEMLQVGAVAKLCLVLLVDSRLRSKERARDILRLHTRAWSNSPCIPLHLMSSYPSS</sequence>
<dbReference type="SUPFAM" id="SSF57850">
    <property type="entry name" value="RING/U-box"/>
    <property type="match status" value="1"/>
</dbReference>
<dbReference type="Gene3D" id="3.30.40.10">
    <property type="entry name" value="Zinc/RING finger domain, C3HC4 (zinc finger)"/>
    <property type="match status" value="1"/>
</dbReference>
<dbReference type="InterPro" id="IPR011989">
    <property type="entry name" value="ARM-like"/>
</dbReference>
<dbReference type="EC" id="2.3.2.27" evidence="5"/>
<dbReference type="EMBL" id="JAIWQS010000004">
    <property type="protein sequence ID" value="KAJ8768006.1"/>
    <property type="molecule type" value="Genomic_DNA"/>
</dbReference>
<dbReference type="InterPro" id="IPR045210">
    <property type="entry name" value="RING-Ubox_PUB"/>
</dbReference>
<keyword evidence="4 5" id="KW-0833">Ubl conjugation pathway</keyword>
<gene>
    <name evidence="7" type="ORF">K2173_020946</name>
</gene>
<evidence type="ECO:0000256" key="2">
    <source>
        <dbReference type="ARBA" id="ARBA00004906"/>
    </source>
</evidence>
<dbReference type="GO" id="GO:0061630">
    <property type="term" value="F:ubiquitin protein ligase activity"/>
    <property type="evidence" value="ECO:0007669"/>
    <property type="project" value="UniProtKB-UniRule"/>
</dbReference>
<evidence type="ECO:0000256" key="3">
    <source>
        <dbReference type="ARBA" id="ARBA00022679"/>
    </source>
</evidence>
<evidence type="ECO:0000313" key="8">
    <source>
        <dbReference type="Proteomes" id="UP001159364"/>
    </source>
</evidence>
<evidence type="ECO:0000259" key="6">
    <source>
        <dbReference type="PROSITE" id="PS51698"/>
    </source>
</evidence>
<comment type="catalytic activity">
    <reaction evidence="1 5">
        <text>S-ubiquitinyl-[E2 ubiquitin-conjugating enzyme]-L-cysteine + [acceptor protein]-L-lysine = [E2 ubiquitin-conjugating enzyme]-L-cysteine + N(6)-ubiquitinyl-[acceptor protein]-L-lysine.</text>
        <dbReference type="EC" id="2.3.2.27"/>
    </reaction>
</comment>
<protein>
    <recommendedName>
        <fullName evidence="5 6">U-box domain-containing protein</fullName>
        <ecNumber evidence="5">2.3.2.27</ecNumber>
    </recommendedName>
    <alternativeName>
        <fullName evidence="5">RING-type E3 ubiquitin transferase PUB</fullName>
    </alternativeName>
</protein>
<feature type="domain" description="U-box" evidence="6">
    <location>
        <begin position="5"/>
        <end position="80"/>
    </location>
</feature>
<dbReference type="SUPFAM" id="SSF48371">
    <property type="entry name" value="ARM repeat"/>
    <property type="match status" value="1"/>
</dbReference>
<dbReference type="Pfam" id="PF04564">
    <property type="entry name" value="U-box"/>
    <property type="match status" value="1"/>
</dbReference>
<dbReference type="GO" id="GO:0016567">
    <property type="term" value="P:protein ubiquitination"/>
    <property type="evidence" value="ECO:0007669"/>
    <property type="project" value="UniProtKB-UniRule"/>
</dbReference>
<evidence type="ECO:0000256" key="1">
    <source>
        <dbReference type="ARBA" id="ARBA00000900"/>
    </source>
</evidence>
<dbReference type="PANTHER" id="PTHR22849:SF11">
    <property type="entry name" value="U-BOX DOMAIN-CONTAINING PROTEIN"/>
    <property type="match status" value="1"/>
</dbReference>